<dbReference type="AlphaFoldDB" id="A0A8S9L040"/>
<protein>
    <submittedName>
        <fullName evidence="2">Uncharacterized protein</fullName>
    </submittedName>
</protein>
<comment type="caution">
    <text evidence="2">The sequence shown here is derived from an EMBL/GenBank/DDBJ whole genome shotgun (WGS) entry which is preliminary data.</text>
</comment>
<dbReference type="EMBL" id="QGKW02000717">
    <property type="protein sequence ID" value="KAF2599377.1"/>
    <property type="molecule type" value="Genomic_DNA"/>
</dbReference>
<gene>
    <name evidence="2" type="ORF">F2Q68_00010686</name>
</gene>
<evidence type="ECO:0000313" key="2">
    <source>
        <dbReference type="EMBL" id="KAF2599377.1"/>
    </source>
</evidence>
<sequence>MLTHYHVLLDQTWTAVKEKYCEDSGHGKMCGEWVIIDKCEGTKKSRTFRKGKEAAGVSGQVKIDRANPTVLLPIQTDGTNVGTGLPIAQPNPTEICGDGVGHQLELELEPVDGTGLQQERGLEDQGESSHDGLHDDQVDGTADQVNQAAEPSMNEVLEAMQAIRTQSLALTQAFTPVRTDSHWK</sequence>
<organism evidence="2 3">
    <name type="scientific">Brassica cretica</name>
    <name type="common">Mustard</name>
    <dbReference type="NCBI Taxonomy" id="69181"/>
    <lineage>
        <taxon>Eukaryota</taxon>
        <taxon>Viridiplantae</taxon>
        <taxon>Streptophyta</taxon>
        <taxon>Embryophyta</taxon>
        <taxon>Tracheophyta</taxon>
        <taxon>Spermatophyta</taxon>
        <taxon>Magnoliopsida</taxon>
        <taxon>eudicotyledons</taxon>
        <taxon>Gunneridae</taxon>
        <taxon>Pentapetalae</taxon>
        <taxon>rosids</taxon>
        <taxon>malvids</taxon>
        <taxon>Brassicales</taxon>
        <taxon>Brassicaceae</taxon>
        <taxon>Brassiceae</taxon>
        <taxon>Brassica</taxon>
    </lineage>
</organism>
<evidence type="ECO:0000313" key="3">
    <source>
        <dbReference type="Proteomes" id="UP000712281"/>
    </source>
</evidence>
<feature type="region of interest" description="Disordered" evidence="1">
    <location>
        <begin position="118"/>
        <end position="139"/>
    </location>
</feature>
<dbReference type="Proteomes" id="UP000712281">
    <property type="component" value="Unassembled WGS sequence"/>
</dbReference>
<reference evidence="2" key="1">
    <citation type="submission" date="2019-12" db="EMBL/GenBank/DDBJ databases">
        <title>Genome sequencing and annotation of Brassica cretica.</title>
        <authorList>
            <person name="Studholme D.J."/>
            <person name="Sarris P.F."/>
        </authorList>
    </citation>
    <scope>NUCLEOTIDE SEQUENCE</scope>
    <source>
        <strain evidence="2">PFS-001/15</strain>
        <tissue evidence="2">Leaf</tissue>
    </source>
</reference>
<accession>A0A8S9L040</accession>
<evidence type="ECO:0000256" key="1">
    <source>
        <dbReference type="SAM" id="MobiDB-lite"/>
    </source>
</evidence>
<feature type="compositionally biased region" description="Basic and acidic residues" evidence="1">
    <location>
        <begin position="120"/>
        <end position="137"/>
    </location>
</feature>
<proteinExistence type="predicted"/>
<name>A0A8S9L040_BRACR</name>